<accession>A0A8S2WL31</accession>
<protein>
    <submittedName>
        <fullName evidence="1">Uncharacterized protein</fullName>
    </submittedName>
</protein>
<evidence type="ECO:0000313" key="3">
    <source>
        <dbReference type="Proteomes" id="UP000681967"/>
    </source>
</evidence>
<dbReference type="EMBL" id="CAJOBJ010182618">
    <property type="protein sequence ID" value="CAF4924020.1"/>
    <property type="molecule type" value="Genomic_DNA"/>
</dbReference>
<gene>
    <name evidence="1" type="ORF">BYL167_LOCUS33648</name>
    <name evidence="2" type="ORF">GIL414_LOCUS52965</name>
</gene>
<feature type="non-terminal residue" evidence="1">
    <location>
        <position position="41"/>
    </location>
</feature>
<dbReference type="Proteomes" id="UP000681967">
    <property type="component" value="Unassembled WGS sequence"/>
</dbReference>
<proteinExistence type="predicted"/>
<comment type="caution">
    <text evidence="1">The sequence shown here is derived from an EMBL/GenBank/DDBJ whole genome shotgun (WGS) entry which is preliminary data.</text>
</comment>
<dbReference type="Proteomes" id="UP000681720">
    <property type="component" value="Unassembled WGS sequence"/>
</dbReference>
<evidence type="ECO:0000313" key="2">
    <source>
        <dbReference type="EMBL" id="CAF4924020.1"/>
    </source>
</evidence>
<name>A0A8S2WL31_9BILA</name>
<sequence>MILNSMGKEFVVKSFRHDKNQISHLEKLTLDGRIKLAKLGR</sequence>
<evidence type="ECO:0000313" key="1">
    <source>
        <dbReference type="EMBL" id="CAF4448583.1"/>
    </source>
</evidence>
<dbReference type="EMBL" id="CAJOBH010066033">
    <property type="protein sequence ID" value="CAF4448583.1"/>
    <property type="molecule type" value="Genomic_DNA"/>
</dbReference>
<dbReference type="AlphaFoldDB" id="A0A8S2WL31"/>
<reference evidence="1" key="1">
    <citation type="submission" date="2021-02" db="EMBL/GenBank/DDBJ databases">
        <authorList>
            <person name="Nowell W R."/>
        </authorList>
    </citation>
    <scope>NUCLEOTIDE SEQUENCE</scope>
</reference>
<organism evidence="1 3">
    <name type="scientific">Rotaria magnacalcarata</name>
    <dbReference type="NCBI Taxonomy" id="392030"/>
    <lineage>
        <taxon>Eukaryota</taxon>
        <taxon>Metazoa</taxon>
        <taxon>Spiralia</taxon>
        <taxon>Gnathifera</taxon>
        <taxon>Rotifera</taxon>
        <taxon>Eurotatoria</taxon>
        <taxon>Bdelloidea</taxon>
        <taxon>Philodinida</taxon>
        <taxon>Philodinidae</taxon>
        <taxon>Rotaria</taxon>
    </lineage>
</organism>